<protein>
    <submittedName>
        <fullName evidence="1">Uncharacterized protein</fullName>
    </submittedName>
</protein>
<sequence length="156" mass="18151">MKQLQINDQDAQRLIKMLKNIFDDHNIDLSVQPEGVIKIEGSGDISFILDYKYAASKTSFNFRETKYNYTLLRINLNDNFHKNADGTRVSGPRINVFSEKEFEDKGDNHTHYKAYPLPYDTIPKSNDFYEVLIELLKYTNTNNSDKISFQQSIISI</sequence>
<keyword evidence="2" id="KW-1185">Reference proteome</keyword>
<dbReference type="EMBL" id="CP014160">
    <property type="protein sequence ID" value="AMB93287.1"/>
    <property type="molecule type" value="Genomic_DNA"/>
</dbReference>
<evidence type="ECO:0000313" key="2">
    <source>
        <dbReference type="Proteomes" id="UP000069912"/>
    </source>
</evidence>
<accession>A0A0X8F9J9</accession>
<reference evidence="2" key="2">
    <citation type="submission" date="2016-01" db="EMBL/GenBank/DDBJ databases">
        <title>Six Aerococcus type strain genome sequencing and assembly using PacBio and Illumina Hiseq.</title>
        <authorList>
            <person name="Carkaci D."/>
            <person name="Dargis R."/>
            <person name="Nielsen X.C."/>
            <person name="Skovgaard O."/>
            <person name="Fuursted K."/>
            <person name="Christensen J.J."/>
        </authorList>
    </citation>
    <scope>NUCLEOTIDE SEQUENCE [LARGE SCALE GENOMIC DNA]</scope>
    <source>
        <strain evidence="2">CCUG43001</strain>
    </source>
</reference>
<gene>
    <name evidence="1" type="ORF">AWM72_00125</name>
</gene>
<dbReference type="GeneID" id="92902479"/>
<proteinExistence type="predicted"/>
<dbReference type="Proteomes" id="UP000069912">
    <property type="component" value="Chromosome"/>
</dbReference>
<reference evidence="1 2" key="1">
    <citation type="journal article" date="2016" name="Genome Announc.">
        <title>Complete Genome Sequences of Aerococcus christensenii CCUG 28831T, Aerococcus sanguinicola CCUG 43001T, Aerococcus urinae CCUG 36881T, Aerococcus urinaeequi CCUG 28094T, Aerococcus urinaehominis CCUG 42038 BT, and Aerococcus viridans CCUG 4311T.</title>
        <authorList>
            <person name="Carkaci D."/>
            <person name="Dargis R."/>
            <person name="Nielsen X.C."/>
            <person name="Skovgaard O."/>
            <person name="Fuursted K."/>
            <person name="Christensen J.J."/>
        </authorList>
    </citation>
    <scope>NUCLEOTIDE SEQUENCE [LARGE SCALE GENOMIC DNA]</scope>
    <source>
        <strain evidence="1 2">CCUG43001</strain>
    </source>
</reference>
<name>A0A0X8F9J9_9LACT</name>
<evidence type="ECO:0000313" key="1">
    <source>
        <dbReference type="EMBL" id="AMB93287.1"/>
    </source>
</evidence>
<dbReference type="KEGG" id="asan:AWM72_00125"/>
<dbReference type="Pfam" id="PF22398">
    <property type="entry name" value="DUF6978"/>
    <property type="match status" value="1"/>
</dbReference>
<organism evidence="1 2">
    <name type="scientific">Aerococcus sanguinicola</name>
    <dbReference type="NCBI Taxonomy" id="119206"/>
    <lineage>
        <taxon>Bacteria</taxon>
        <taxon>Bacillati</taxon>
        <taxon>Bacillota</taxon>
        <taxon>Bacilli</taxon>
        <taxon>Lactobacillales</taxon>
        <taxon>Aerococcaceae</taxon>
        <taxon>Aerococcus</taxon>
    </lineage>
</organism>
<dbReference type="RefSeq" id="WP_067971416.1">
    <property type="nucleotide sequence ID" value="NZ_CAJHKM010000003.1"/>
</dbReference>
<dbReference type="InterPro" id="IPR053916">
    <property type="entry name" value="DUF6978"/>
</dbReference>
<dbReference type="AlphaFoldDB" id="A0A0X8F9J9"/>